<feature type="transmembrane region" description="Helical" evidence="5">
    <location>
        <begin position="221"/>
        <end position="237"/>
    </location>
</feature>
<keyword evidence="7" id="KW-1185">Reference proteome</keyword>
<feature type="transmembrane region" description="Helical" evidence="5">
    <location>
        <begin position="196"/>
        <end position="214"/>
    </location>
</feature>
<comment type="subcellular location">
    <subcellularLocation>
        <location evidence="1">Membrane</location>
        <topology evidence="1">Multi-pass membrane protein</topology>
    </subcellularLocation>
</comment>
<evidence type="ECO:0000256" key="1">
    <source>
        <dbReference type="ARBA" id="ARBA00004141"/>
    </source>
</evidence>
<keyword evidence="4 5" id="KW-0472">Membrane</keyword>
<evidence type="ECO:0000256" key="4">
    <source>
        <dbReference type="ARBA" id="ARBA00023136"/>
    </source>
</evidence>
<sequence length="374" mass="41980">MSRSPEQLHANVVGTTRVQKHFARCRANLLGLMLRLLALNKLLLRRSASAAARGSASFLRHSSSPPQESAPLSRLLQESFQHQRWSGMVVGKSSSELPKGFAFWMYLRRTYLSATHLGSPVAGAYSLNFSFLQRKGFRAWQQFKILRNYRRYIPSPDEVVLGLIGVNVAVYILWQIADLSFMGKHFVISQLFGPAFLLKLYVAGALGGSVFFLLHRTYVEGASAAVNSIILLDVFLFPKNIYYINLVIPVPAIIMGAFIIGSDLWRLKKKFEEQWNRKQRKEREVVLYFCGIRSPCDFMVIEEQGGTPLATSWQTMSSCHSVSDGKKGLLLDGNAMIEIDEPEVGRDIKGYMKEGGIKLRIVLALVVSFDQGLP</sequence>
<dbReference type="InterPro" id="IPR035952">
    <property type="entry name" value="Rhomboid-like_sf"/>
</dbReference>
<dbReference type="EMBL" id="KZ451899">
    <property type="protein sequence ID" value="PKA64935.1"/>
    <property type="molecule type" value="Genomic_DNA"/>
</dbReference>
<dbReference type="OrthoDB" id="418595at2759"/>
<feature type="transmembrane region" description="Helical" evidence="5">
    <location>
        <begin position="243"/>
        <end position="265"/>
    </location>
</feature>
<proteinExistence type="predicted"/>
<reference evidence="6 7" key="1">
    <citation type="journal article" date="2017" name="Nature">
        <title>The Apostasia genome and the evolution of orchids.</title>
        <authorList>
            <person name="Zhang G.Q."/>
            <person name="Liu K.W."/>
            <person name="Li Z."/>
            <person name="Lohaus R."/>
            <person name="Hsiao Y.Y."/>
            <person name="Niu S.C."/>
            <person name="Wang J.Y."/>
            <person name="Lin Y.C."/>
            <person name="Xu Q."/>
            <person name="Chen L.J."/>
            <person name="Yoshida K."/>
            <person name="Fujiwara S."/>
            <person name="Wang Z.W."/>
            <person name="Zhang Y.Q."/>
            <person name="Mitsuda N."/>
            <person name="Wang M."/>
            <person name="Liu G.H."/>
            <person name="Pecoraro L."/>
            <person name="Huang H.X."/>
            <person name="Xiao X.J."/>
            <person name="Lin M."/>
            <person name="Wu X.Y."/>
            <person name="Wu W.L."/>
            <person name="Chen Y.Y."/>
            <person name="Chang S.B."/>
            <person name="Sakamoto S."/>
            <person name="Ohme-Takagi M."/>
            <person name="Yagi M."/>
            <person name="Zeng S.J."/>
            <person name="Shen C.Y."/>
            <person name="Yeh C.M."/>
            <person name="Luo Y.B."/>
            <person name="Tsai W.C."/>
            <person name="Van de Peer Y."/>
            <person name="Liu Z.J."/>
        </authorList>
    </citation>
    <scope>NUCLEOTIDE SEQUENCE [LARGE SCALE GENOMIC DNA]</scope>
    <source>
        <strain evidence="7">cv. Shenzhen</strain>
        <tissue evidence="6">Stem</tissue>
    </source>
</reference>
<dbReference type="SUPFAM" id="SSF144091">
    <property type="entry name" value="Rhomboid-like"/>
    <property type="match status" value="1"/>
</dbReference>
<dbReference type="STRING" id="1088818.A0A2I0BAW3"/>
<feature type="transmembrane region" description="Helical" evidence="5">
    <location>
        <begin position="159"/>
        <end position="176"/>
    </location>
</feature>
<protein>
    <recommendedName>
        <fullName evidence="8">Peptidase S54 rhomboid domain-containing protein</fullName>
    </recommendedName>
</protein>
<evidence type="ECO:0000256" key="3">
    <source>
        <dbReference type="ARBA" id="ARBA00022989"/>
    </source>
</evidence>
<evidence type="ECO:0000256" key="2">
    <source>
        <dbReference type="ARBA" id="ARBA00022692"/>
    </source>
</evidence>
<dbReference type="GO" id="GO:0016020">
    <property type="term" value="C:membrane"/>
    <property type="evidence" value="ECO:0007669"/>
    <property type="project" value="UniProtKB-SubCell"/>
</dbReference>
<evidence type="ECO:0000256" key="5">
    <source>
        <dbReference type="SAM" id="Phobius"/>
    </source>
</evidence>
<keyword evidence="3 5" id="KW-1133">Transmembrane helix</keyword>
<accession>A0A2I0BAW3</accession>
<evidence type="ECO:0000313" key="6">
    <source>
        <dbReference type="EMBL" id="PKA64935.1"/>
    </source>
</evidence>
<keyword evidence="2 5" id="KW-0812">Transmembrane</keyword>
<gene>
    <name evidence="6" type="ORF">AXF42_Ash011537</name>
</gene>
<evidence type="ECO:0008006" key="8">
    <source>
        <dbReference type="Google" id="ProtNLM"/>
    </source>
</evidence>
<organism evidence="6 7">
    <name type="scientific">Apostasia shenzhenica</name>
    <dbReference type="NCBI Taxonomy" id="1088818"/>
    <lineage>
        <taxon>Eukaryota</taxon>
        <taxon>Viridiplantae</taxon>
        <taxon>Streptophyta</taxon>
        <taxon>Embryophyta</taxon>
        <taxon>Tracheophyta</taxon>
        <taxon>Spermatophyta</taxon>
        <taxon>Magnoliopsida</taxon>
        <taxon>Liliopsida</taxon>
        <taxon>Asparagales</taxon>
        <taxon>Orchidaceae</taxon>
        <taxon>Apostasioideae</taxon>
        <taxon>Apostasia</taxon>
    </lineage>
</organism>
<name>A0A2I0BAW3_9ASPA</name>
<dbReference type="AlphaFoldDB" id="A0A2I0BAW3"/>
<evidence type="ECO:0000313" key="7">
    <source>
        <dbReference type="Proteomes" id="UP000236161"/>
    </source>
</evidence>
<dbReference type="Proteomes" id="UP000236161">
    <property type="component" value="Unassembled WGS sequence"/>
</dbReference>